<evidence type="ECO:0000313" key="5">
    <source>
        <dbReference type="EMBL" id="MCI2282391.1"/>
    </source>
</evidence>
<dbReference type="PANTHER" id="PTHR11699">
    <property type="entry name" value="ALDEHYDE DEHYDROGENASE-RELATED"/>
    <property type="match status" value="1"/>
</dbReference>
<feature type="domain" description="Aldehyde dehydrogenase" evidence="4">
    <location>
        <begin position="3"/>
        <end position="269"/>
    </location>
</feature>
<proteinExistence type="inferred from homology"/>
<dbReference type="PROSITE" id="PS00687">
    <property type="entry name" value="ALDEHYDE_DEHYDR_GLU"/>
    <property type="match status" value="1"/>
</dbReference>
<comment type="caution">
    <text evidence="5">The sequence shown here is derived from an EMBL/GenBank/DDBJ whole genome shotgun (WGS) entry which is preliminary data.</text>
</comment>
<feature type="active site" evidence="2">
    <location>
        <position position="42"/>
    </location>
</feature>
<reference evidence="5" key="1">
    <citation type="submission" date="2022-01" db="EMBL/GenBank/DDBJ databases">
        <title>Colwellia maritima, isolated from seawater.</title>
        <authorList>
            <person name="Kristyanto S."/>
            <person name="Jung J."/>
            <person name="Jeon C.O."/>
        </authorList>
    </citation>
    <scope>NUCLEOTIDE SEQUENCE</scope>
    <source>
        <strain evidence="5">MSW7</strain>
    </source>
</reference>
<evidence type="ECO:0000256" key="1">
    <source>
        <dbReference type="ARBA" id="ARBA00023002"/>
    </source>
</evidence>
<dbReference type="Pfam" id="PF00171">
    <property type="entry name" value="Aldedh"/>
    <property type="match status" value="1"/>
</dbReference>
<dbReference type="InterPro" id="IPR016163">
    <property type="entry name" value="Ald_DH_C"/>
</dbReference>
<evidence type="ECO:0000256" key="3">
    <source>
        <dbReference type="RuleBase" id="RU003345"/>
    </source>
</evidence>
<keyword evidence="6" id="KW-1185">Reference proteome</keyword>
<dbReference type="RefSeq" id="WP_242283063.1">
    <property type="nucleotide sequence ID" value="NZ_JAKKSL010000001.1"/>
</dbReference>
<name>A0ABS9WWZ1_9GAMM</name>
<evidence type="ECO:0000259" key="4">
    <source>
        <dbReference type="Pfam" id="PF00171"/>
    </source>
</evidence>
<sequence>MSGKALALHMDVAKVCFTGSTEVGRLMMVYAGQSNLKKVSLECGGKSPQIILADVPNLDDAVDATIAGIYANSGQVCSLGSRLLVERSIHDEFVKRFTEKAKTAFVPGDPLDPETTMGPLVSQSHFNTVMGYVEKGKSEGATLLFGGKKPQGFDKGAYIEPTLFDNVTSNMTIAREEIFGPVAAIIPVDDADDAIRIANDSIYGLGASVWTRDLSKAHKMVKEIEAGTVWVNCYGDGDATQPFGGYKQSGHGRDRGMGCLLSYTQTKSVWLKL</sequence>
<dbReference type="InterPro" id="IPR016161">
    <property type="entry name" value="Ald_DH/histidinol_DH"/>
</dbReference>
<protein>
    <submittedName>
        <fullName evidence="5">Aldehyde dehydrogenase family protein</fullName>
    </submittedName>
</protein>
<accession>A0ABS9WWZ1</accession>
<dbReference type="SUPFAM" id="SSF53720">
    <property type="entry name" value="ALDH-like"/>
    <property type="match status" value="1"/>
</dbReference>
<dbReference type="EMBL" id="JAKKSL010000001">
    <property type="protein sequence ID" value="MCI2282391.1"/>
    <property type="molecule type" value="Genomic_DNA"/>
</dbReference>
<gene>
    <name evidence="5" type="ORF">L3081_02005</name>
</gene>
<dbReference type="Proteomes" id="UP001139646">
    <property type="component" value="Unassembled WGS sequence"/>
</dbReference>
<evidence type="ECO:0000313" key="6">
    <source>
        <dbReference type="Proteomes" id="UP001139646"/>
    </source>
</evidence>
<dbReference type="InterPro" id="IPR016162">
    <property type="entry name" value="Ald_DH_N"/>
</dbReference>
<evidence type="ECO:0000256" key="2">
    <source>
        <dbReference type="PROSITE-ProRule" id="PRU10007"/>
    </source>
</evidence>
<dbReference type="InterPro" id="IPR029510">
    <property type="entry name" value="Ald_DH_CS_GLU"/>
</dbReference>
<keyword evidence="1 3" id="KW-0560">Oxidoreductase</keyword>
<dbReference type="Gene3D" id="3.40.605.10">
    <property type="entry name" value="Aldehyde Dehydrogenase, Chain A, domain 1"/>
    <property type="match status" value="1"/>
</dbReference>
<comment type="similarity">
    <text evidence="3">Belongs to the aldehyde dehydrogenase family.</text>
</comment>
<dbReference type="InterPro" id="IPR015590">
    <property type="entry name" value="Aldehyde_DH_dom"/>
</dbReference>
<organism evidence="5 6">
    <name type="scientific">Colwellia maritima</name>
    <dbReference type="NCBI Taxonomy" id="2912588"/>
    <lineage>
        <taxon>Bacteria</taxon>
        <taxon>Pseudomonadati</taxon>
        <taxon>Pseudomonadota</taxon>
        <taxon>Gammaproteobacteria</taxon>
        <taxon>Alteromonadales</taxon>
        <taxon>Colwelliaceae</taxon>
        <taxon>Colwellia</taxon>
    </lineage>
</organism>
<dbReference type="Gene3D" id="3.40.309.10">
    <property type="entry name" value="Aldehyde Dehydrogenase, Chain A, domain 2"/>
    <property type="match status" value="1"/>
</dbReference>